<dbReference type="GO" id="GO:0004659">
    <property type="term" value="F:prenyltransferase activity"/>
    <property type="evidence" value="ECO:0007669"/>
    <property type="project" value="InterPro"/>
</dbReference>
<dbReference type="InterPro" id="IPR000092">
    <property type="entry name" value="Polyprenyl_synt"/>
</dbReference>
<dbReference type="SUPFAM" id="SSF48576">
    <property type="entry name" value="Terpenoid synthases"/>
    <property type="match status" value="1"/>
</dbReference>
<dbReference type="Proteomes" id="UP001209540">
    <property type="component" value="Unassembled WGS sequence"/>
</dbReference>
<keyword evidence="3" id="KW-0808">Transferase</keyword>
<gene>
    <name evidence="4" type="ORF">BDA99DRAFT_545006</name>
</gene>
<proteinExistence type="inferred from homology"/>
<evidence type="ECO:0000256" key="3">
    <source>
        <dbReference type="RuleBase" id="RU004466"/>
    </source>
</evidence>
<sequence length="299" mass="34390">MEILCVLNNSNGTPDYIKEILLKPYKYQSLRSSGTNVFNQFIDAFNVWLKVPEERLAIINKASELMFHAAIMLDDIQDNSPVRDGELAAHSVFGVAQTLNCANYLCFLALEEVRKMENLKAVEIFSGMDVYWRDTVTCPTEKEYFEIGLDKTVGHVRMVVRLMQIESVSETDYTGLVRKLGIHYQVLDDYMSLQSKQNAQDKGTFCEDIEEGKFSLPIIHSIQANPQNRQELLDIWKQRTKSMELKQHALKLLEGTGSFSHCRKFLEDLEQDIRNDIQKFGENAILEKIMNTVSIHKIK</sequence>
<keyword evidence="1" id="KW-0479">Metal-binding</keyword>
<dbReference type="PANTHER" id="PTHR12001">
    <property type="entry name" value="GERANYLGERANYL PYROPHOSPHATE SYNTHASE"/>
    <property type="match status" value="1"/>
</dbReference>
<keyword evidence="5" id="KW-1185">Reference proteome</keyword>
<dbReference type="Gene3D" id="1.10.600.10">
    <property type="entry name" value="Farnesyl Diphosphate Synthase"/>
    <property type="match status" value="1"/>
</dbReference>
<reference evidence="4" key="2">
    <citation type="submission" date="2023-02" db="EMBL/GenBank/DDBJ databases">
        <authorList>
            <consortium name="DOE Joint Genome Institute"/>
            <person name="Mondo S.J."/>
            <person name="Chang Y."/>
            <person name="Wang Y."/>
            <person name="Ahrendt S."/>
            <person name="Andreopoulos W."/>
            <person name="Barry K."/>
            <person name="Beard J."/>
            <person name="Benny G.L."/>
            <person name="Blankenship S."/>
            <person name="Bonito G."/>
            <person name="Cuomo C."/>
            <person name="Desiro A."/>
            <person name="Gervers K.A."/>
            <person name="Hundley H."/>
            <person name="Kuo A."/>
            <person name="LaButti K."/>
            <person name="Lang B.F."/>
            <person name="Lipzen A."/>
            <person name="O'Donnell K."/>
            <person name="Pangilinan J."/>
            <person name="Reynolds N."/>
            <person name="Sandor L."/>
            <person name="Smith M.W."/>
            <person name="Tsang A."/>
            <person name="Grigoriev I.V."/>
            <person name="Stajich J.E."/>
            <person name="Spatafora J.W."/>
        </authorList>
    </citation>
    <scope>NUCLEOTIDE SEQUENCE</scope>
    <source>
        <strain evidence="4">RSA 2281</strain>
    </source>
</reference>
<keyword evidence="2" id="KW-0460">Magnesium</keyword>
<dbReference type="GO" id="GO:0046872">
    <property type="term" value="F:metal ion binding"/>
    <property type="evidence" value="ECO:0007669"/>
    <property type="project" value="UniProtKB-KW"/>
</dbReference>
<accession>A0AAD5KMX9</accession>
<dbReference type="GO" id="GO:0008299">
    <property type="term" value="P:isoprenoid biosynthetic process"/>
    <property type="evidence" value="ECO:0007669"/>
    <property type="project" value="InterPro"/>
</dbReference>
<evidence type="ECO:0000256" key="1">
    <source>
        <dbReference type="ARBA" id="ARBA00022723"/>
    </source>
</evidence>
<protein>
    <submittedName>
        <fullName evidence="4">Geranylgeranyl pyrophosphate synthase-like protein</fullName>
    </submittedName>
</protein>
<dbReference type="PANTHER" id="PTHR12001:SF44">
    <property type="entry name" value="GERANYLGERANYL PYROPHOSPHATE SYNTHASE"/>
    <property type="match status" value="1"/>
</dbReference>
<dbReference type="Pfam" id="PF00348">
    <property type="entry name" value="polyprenyl_synt"/>
    <property type="match status" value="1"/>
</dbReference>
<dbReference type="AlphaFoldDB" id="A0AAD5KMX9"/>
<dbReference type="InterPro" id="IPR008949">
    <property type="entry name" value="Isoprenoid_synthase_dom_sf"/>
</dbReference>
<evidence type="ECO:0000256" key="2">
    <source>
        <dbReference type="ARBA" id="ARBA00022842"/>
    </source>
</evidence>
<evidence type="ECO:0000313" key="5">
    <source>
        <dbReference type="Proteomes" id="UP001209540"/>
    </source>
</evidence>
<comment type="similarity">
    <text evidence="3">Belongs to the FPP/GGPP synthase family.</text>
</comment>
<organism evidence="4 5">
    <name type="scientific">Phascolomyces articulosus</name>
    <dbReference type="NCBI Taxonomy" id="60185"/>
    <lineage>
        <taxon>Eukaryota</taxon>
        <taxon>Fungi</taxon>
        <taxon>Fungi incertae sedis</taxon>
        <taxon>Mucoromycota</taxon>
        <taxon>Mucoromycotina</taxon>
        <taxon>Mucoromycetes</taxon>
        <taxon>Mucorales</taxon>
        <taxon>Lichtheimiaceae</taxon>
        <taxon>Phascolomyces</taxon>
    </lineage>
</organism>
<dbReference type="CDD" id="cd00867">
    <property type="entry name" value="Trans_IPPS"/>
    <property type="match status" value="1"/>
</dbReference>
<name>A0AAD5KMX9_9FUNG</name>
<comment type="caution">
    <text evidence="4">The sequence shown here is derived from an EMBL/GenBank/DDBJ whole genome shotgun (WGS) entry which is preliminary data.</text>
</comment>
<reference evidence="4" key="1">
    <citation type="journal article" date="2022" name="IScience">
        <title>Evolution of zygomycete secretomes and the origins of terrestrial fungal ecologies.</title>
        <authorList>
            <person name="Chang Y."/>
            <person name="Wang Y."/>
            <person name="Mondo S."/>
            <person name="Ahrendt S."/>
            <person name="Andreopoulos W."/>
            <person name="Barry K."/>
            <person name="Beard J."/>
            <person name="Benny G.L."/>
            <person name="Blankenship S."/>
            <person name="Bonito G."/>
            <person name="Cuomo C."/>
            <person name="Desiro A."/>
            <person name="Gervers K.A."/>
            <person name="Hundley H."/>
            <person name="Kuo A."/>
            <person name="LaButti K."/>
            <person name="Lang B.F."/>
            <person name="Lipzen A."/>
            <person name="O'Donnell K."/>
            <person name="Pangilinan J."/>
            <person name="Reynolds N."/>
            <person name="Sandor L."/>
            <person name="Smith M.E."/>
            <person name="Tsang A."/>
            <person name="Grigoriev I.V."/>
            <person name="Stajich J.E."/>
            <person name="Spatafora J.W."/>
        </authorList>
    </citation>
    <scope>NUCLEOTIDE SEQUENCE</scope>
    <source>
        <strain evidence="4">RSA 2281</strain>
    </source>
</reference>
<evidence type="ECO:0000313" key="4">
    <source>
        <dbReference type="EMBL" id="KAI9276732.1"/>
    </source>
</evidence>
<dbReference type="EMBL" id="JAIXMP010000002">
    <property type="protein sequence ID" value="KAI9276732.1"/>
    <property type="molecule type" value="Genomic_DNA"/>
</dbReference>